<gene>
    <name evidence="2" type="ORF">BN55_04490</name>
</gene>
<feature type="transmembrane region" description="Helical" evidence="1">
    <location>
        <begin position="6"/>
        <end position="25"/>
    </location>
</feature>
<dbReference type="PROSITE" id="PS51257">
    <property type="entry name" value="PROKAR_LIPOPROTEIN"/>
    <property type="match status" value="1"/>
</dbReference>
<accession>I7IW06</accession>
<dbReference type="EMBL" id="CAKE01000022">
    <property type="protein sequence ID" value="CCI82358.1"/>
    <property type="molecule type" value="Genomic_DNA"/>
</dbReference>
<keyword evidence="3" id="KW-1185">Reference proteome</keyword>
<name>I7IW06_9LACO</name>
<dbReference type="Proteomes" id="UP000009320">
    <property type="component" value="Unassembled WGS sequence"/>
</dbReference>
<sequence length="30" mass="3347">MFLKSHFGTIITTVLSIIMGFVMGCSRRIS</sequence>
<evidence type="ECO:0000313" key="2">
    <source>
        <dbReference type="EMBL" id="CCI82358.1"/>
    </source>
</evidence>
<keyword evidence="1" id="KW-0812">Transmembrane</keyword>
<comment type="caution">
    <text evidence="2">The sequence shown here is derived from an EMBL/GenBank/DDBJ whole genome shotgun (WGS) entry which is preliminary data.</text>
</comment>
<proteinExistence type="predicted"/>
<keyword evidence="1" id="KW-1133">Transmembrane helix</keyword>
<evidence type="ECO:0000313" key="3">
    <source>
        <dbReference type="Proteomes" id="UP000009320"/>
    </source>
</evidence>
<reference evidence="2 3" key="1">
    <citation type="submission" date="2012-06" db="EMBL/GenBank/DDBJ databases">
        <title>Draft Genome Sequence of Lactobacillus hominis Strain CRBIP 24.179T, isolated from human intestine.</title>
        <authorList>
            <person name="Cousin S."/>
            <person name="Ma L."/>
            <person name="Bizet C."/>
            <person name="Loux V."/>
            <person name="Bouchier C."/>
            <person name="Clermont D."/>
            <person name="Creno S."/>
        </authorList>
    </citation>
    <scope>NUCLEOTIDE SEQUENCE [LARGE SCALE GENOMIC DNA]</scope>
    <source>
        <strain evidence="3">CRBIP 24.179T</strain>
    </source>
</reference>
<dbReference type="AlphaFoldDB" id="I7IW06"/>
<evidence type="ECO:0000256" key="1">
    <source>
        <dbReference type="SAM" id="Phobius"/>
    </source>
</evidence>
<protein>
    <submittedName>
        <fullName evidence="2">Uncharacterized protein</fullName>
    </submittedName>
</protein>
<organism evidence="2 3">
    <name type="scientific">Lactobacillus hominis DSM 23910 = CRBIP 24.179</name>
    <dbReference type="NCBI Taxonomy" id="1423758"/>
    <lineage>
        <taxon>Bacteria</taxon>
        <taxon>Bacillati</taxon>
        <taxon>Bacillota</taxon>
        <taxon>Bacilli</taxon>
        <taxon>Lactobacillales</taxon>
        <taxon>Lactobacillaceae</taxon>
        <taxon>Lactobacillus</taxon>
    </lineage>
</organism>
<keyword evidence="1" id="KW-0472">Membrane</keyword>